<gene>
    <name evidence="1" type="ORF">B0T26DRAFT_679612</name>
</gene>
<organism evidence="1 2">
    <name type="scientific">Lasiosphaeria miniovina</name>
    <dbReference type="NCBI Taxonomy" id="1954250"/>
    <lineage>
        <taxon>Eukaryota</taxon>
        <taxon>Fungi</taxon>
        <taxon>Dikarya</taxon>
        <taxon>Ascomycota</taxon>
        <taxon>Pezizomycotina</taxon>
        <taxon>Sordariomycetes</taxon>
        <taxon>Sordariomycetidae</taxon>
        <taxon>Sordariales</taxon>
        <taxon>Lasiosphaeriaceae</taxon>
        <taxon>Lasiosphaeria</taxon>
    </lineage>
</organism>
<reference evidence="1" key="1">
    <citation type="submission" date="2023-06" db="EMBL/GenBank/DDBJ databases">
        <title>Genome-scale phylogeny and comparative genomics of the fungal order Sordariales.</title>
        <authorList>
            <consortium name="Lawrence Berkeley National Laboratory"/>
            <person name="Hensen N."/>
            <person name="Bonometti L."/>
            <person name="Westerberg I."/>
            <person name="Brannstrom I.O."/>
            <person name="Guillou S."/>
            <person name="Cros-Aarteil S."/>
            <person name="Calhoun S."/>
            <person name="Haridas S."/>
            <person name="Kuo A."/>
            <person name="Mondo S."/>
            <person name="Pangilinan J."/>
            <person name="Riley R."/>
            <person name="LaButti K."/>
            <person name="Andreopoulos B."/>
            <person name="Lipzen A."/>
            <person name="Chen C."/>
            <person name="Yanf M."/>
            <person name="Daum C."/>
            <person name="Ng V."/>
            <person name="Clum A."/>
            <person name="Steindorff A."/>
            <person name="Ohm R."/>
            <person name="Martin F."/>
            <person name="Silar P."/>
            <person name="Natvig D."/>
            <person name="Lalanne C."/>
            <person name="Gautier V."/>
            <person name="Ament-velasquez S.L."/>
            <person name="Kruys A."/>
            <person name="Hutchinson M.I."/>
            <person name="Powell A.J."/>
            <person name="Barry K."/>
            <person name="Miller A.N."/>
            <person name="Grigoriev I.V."/>
            <person name="Debuchy R."/>
            <person name="Gladieux P."/>
            <person name="Thoren M.H."/>
            <person name="Johannesson H."/>
        </authorList>
    </citation>
    <scope>NUCLEOTIDE SEQUENCE</scope>
    <source>
        <strain evidence="1">SMH2392-1A</strain>
    </source>
</reference>
<protein>
    <submittedName>
        <fullName evidence="1">Uncharacterized protein</fullName>
    </submittedName>
</protein>
<dbReference type="AlphaFoldDB" id="A0AA40A6W0"/>
<sequence length="192" mass="21133">MPCFGWFCIPLVQRANVQLLTAIRAHPTFSSFQTPVAGTKYVFVQYEVPYNSSDVDKNLLVSDPGVWVYRIGAIGSGYLHVRCTVLHVQTSSDGQHARTGTCYDFADAQGTVKKSEAKVSPWTFNDHMRADGSGSGYVFYCTTSEIVAAIAALGYVNSNPIYTLDNNNCSKFAHYLANAINDTLNSRLGRRI</sequence>
<accession>A0AA40A6W0</accession>
<evidence type="ECO:0000313" key="2">
    <source>
        <dbReference type="Proteomes" id="UP001172101"/>
    </source>
</evidence>
<evidence type="ECO:0000313" key="1">
    <source>
        <dbReference type="EMBL" id="KAK0710322.1"/>
    </source>
</evidence>
<keyword evidence="2" id="KW-1185">Reference proteome</keyword>
<dbReference type="RefSeq" id="XP_060293626.1">
    <property type="nucleotide sequence ID" value="XM_060440374.1"/>
</dbReference>
<dbReference type="GeneID" id="85323644"/>
<proteinExistence type="predicted"/>
<name>A0AA40A6W0_9PEZI</name>
<dbReference type="Proteomes" id="UP001172101">
    <property type="component" value="Unassembled WGS sequence"/>
</dbReference>
<dbReference type="EMBL" id="JAUIRO010000006">
    <property type="protein sequence ID" value="KAK0710322.1"/>
    <property type="molecule type" value="Genomic_DNA"/>
</dbReference>
<comment type="caution">
    <text evidence="1">The sequence shown here is derived from an EMBL/GenBank/DDBJ whole genome shotgun (WGS) entry which is preliminary data.</text>
</comment>